<dbReference type="Pfam" id="PF01152">
    <property type="entry name" value="Bac_globin"/>
    <property type="match status" value="1"/>
</dbReference>
<keyword evidence="4 5" id="KW-0408">Iron</keyword>
<evidence type="ECO:0000313" key="6">
    <source>
        <dbReference type="EMBL" id="SHH60452.1"/>
    </source>
</evidence>
<evidence type="ECO:0000256" key="2">
    <source>
        <dbReference type="ARBA" id="ARBA00022617"/>
    </source>
</evidence>
<keyword evidence="1" id="KW-0813">Transport</keyword>
<dbReference type="CDD" id="cd08916">
    <property type="entry name" value="TrHb3_P"/>
    <property type="match status" value="1"/>
</dbReference>
<evidence type="ECO:0000256" key="1">
    <source>
        <dbReference type="ARBA" id="ARBA00022448"/>
    </source>
</evidence>
<protein>
    <submittedName>
        <fullName evidence="6">Hemoglobin</fullName>
    </submittedName>
</protein>
<feature type="binding site" description="distal binding residue" evidence="5">
    <location>
        <position position="140"/>
    </location>
    <ligand>
        <name>heme</name>
        <dbReference type="ChEBI" id="CHEBI:30413"/>
    </ligand>
    <ligandPart>
        <name>Fe</name>
        <dbReference type="ChEBI" id="CHEBI:18248"/>
    </ligandPart>
</feature>
<evidence type="ECO:0000256" key="5">
    <source>
        <dbReference type="PIRSR" id="PIRSR601486-1"/>
    </source>
</evidence>
<dbReference type="Gene3D" id="1.10.490.10">
    <property type="entry name" value="Globins"/>
    <property type="match status" value="1"/>
</dbReference>
<dbReference type="InterPro" id="IPR012292">
    <property type="entry name" value="Globin/Proto"/>
</dbReference>
<evidence type="ECO:0000313" key="7">
    <source>
        <dbReference type="Proteomes" id="UP000184112"/>
    </source>
</evidence>
<accession>A0A1M5UBQ5</accession>
<dbReference type="GO" id="GO:0046872">
    <property type="term" value="F:metal ion binding"/>
    <property type="evidence" value="ECO:0007669"/>
    <property type="project" value="UniProtKB-KW"/>
</dbReference>
<proteinExistence type="predicted"/>
<evidence type="ECO:0000256" key="3">
    <source>
        <dbReference type="ARBA" id="ARBA00022723"/>
    </source>
</evidence>
<feature type="binding site" description="distal binding residue" evidence="5">
    <location>
        <position position="94"/>
    </location>
    <ligand>
        <name>heme</name>
        <dbReference type="ChEBI" id="CHEBI:30413"/>
    </ligand>
    <ligandPart>
        <name>Fe</name>
        <dbReference type="ChEBI" id="CHEBI:18248"/>
    </ligandPart>
</feature>
<dbReference type="EMBL" id="FQWH01000013">
    <property type="protein sequence ID" value="SHH60452.1"/>
    <property type="molecule type" value="Genomic_DNA"/>
</dbReference>
<keyword evidence="2 5" id="KW-0349">Heme</keyword>
<evidence type="ECO:0000256" key="4">
    <source>
        <dbReference type="ARBA" id="ARBA00023004"/>
    </source>
</evidence>
<sequence>MTNIIEQTWSYGVFLHFNFTQRIMSELKDISTLEDIKQMVDSFYANVRKDDLIGPIFNDKLQDRWEPHLQKMYGFWQTILFDVRAYSGTPFPPHKQLPVDKTHFDRWIAIFNTTIDAQFAGVITEEAKMRATNMAFMFSHKIEYFRNAENEMRNAAKKS</sequence>
<dbReference type="GO" id="GO:0019825">
    <property type="term" value="F:oxygen binding"/>
    <property type="evidence" value="ECO:0007669"/>
    <property type="project" value="InterPro"/>
</dbReference>
<dbReference type="GO" id="GO:0020037">
    <property type="term" value="F:heme binding"/>
    <property type="evidence" value="ECO:0007669"/>
    <property type="project" value="InterPro"/>
</dbReference>
<organism evidence="6 7">
    <name type="scientific">Flavobacterium johnsoniae</name>
    <name type="common">Cytophaga johnsonae</name>
    <dbReference type="NCBI Taxonomy" id="986"/>
    <lineage>
        <taxon>Bacteria</taxon>
        <taxon>Pseudomonadati</taxon>
        <taxon>Bacteroidota</taxon>
        <taxon>Flavobacteriia</taxon>
        <taxon>Flavobacteriales</taxon>
        <taxon>Flavobacteriaceae</taxon>
        <taxon>Flavobacterium</taxon>
    </lineage>
</organism>
<dbReference type="AlphaFoldDB" id="A0A1M5UBQ5"/>
<gene>
    <name evidence="6" type="ORF">SAMN05444388_11389</name>
</gene>
<name>A0A1M5UBQ5_FLAJO</name>
<keyword evidence="3 5" id="KW-0479">Metal-binding</keyword>
<dbReference type="Proteomes" id="UP000184112">
    <property type="component" value="Unassembled WGS sequence"/>
</dbReference>
<reference evidence="6 7" key="1">
    <citation type="submission" date="2016-11" db="EMBL/GenBank/DDBJ databases">
        <authorList>
            <person name="Jaros S."/>
            <person name="Januszkiewicz K."/>
            <person name="Wedrychowicz H."/>
        </authorList>
    </citation>
    <scope>NUCLEOTIDE SEQUENCE [LARGE SCALE GENOMIC DNA]</scope>
    <source>
        <strain evidence="6 7">DSM 6792</strain>
    </source>
</reference>
<dbReference type="InterPro" id="IPR001486">
    <property type="entry name" value="Hemoglobin_trunc"/>
</dbReference>
<dbReference type="SUPFAM" id="SSF46458">
    <property type="entry name" value="Globin-like"/>
    <property type="match status" value="1"/>
</dbReference>
<dbReference type="InterPro" id="IPR009050">
    <property type="entry name" value="Globin-like_sf"/>
</dbReference>